<dbReference type="AlphaFoldDB" id="A0A068NXN8"/>
<proteinExistence type="predicted"/>
<dbReference type="RefSeq" id="WP_025228583.1">
    <property type="nucleotide sequence ID" value="NZ_CP007139.1"/>
</dbReference>
<dbReference type="STRING" id="661478.OP10G_4152"/>
<gene>
    <name evidence="3" type="ORF">OP10G_4152</name>
</gene>
<dbReference type="Proteomes" id="UP000027982">
    <property type="component" value="Chromosome"/>
</dbReference>
<organism evidence="3 4">
    <name type="scientific">Fimbriimonas ginsengisoli Gsoil 348</name>
    <dbReference type="NCBI Taxonomy" id="661478"/>
    <lineage>
        <taxon>Bacteria</taxon>
        <taxon>Bacillati</taxon>
        <taxon>Armatimonadota</taxon>
        <taxon>Fimbriimonadia</taxon>
        <taxon>Fimbriimonadales</taxon>
        <taxon>Fimbriimonadaceae</taxon>
        <taxon>Fimbriimonas</taxon>
    </lineage>
</organism>
<dbReference type="KEGG" id="fgi:OP10G_4152"/>
<protein>
    <recommendedName>
        <fullName evidence="2">MobA-like NTP transferase domain-containing protein</fullName>
    </recommendedName>
</protein>
<keyword evidence="4" id="KW-1185">Reference proteome</keyword>
<dbReference type="EMBL" id="CP007139">
    <property type="protein sequence ID" value="AIE87520.1"/>
    <property type="molecule type" value="Genomic_DNA"/>
</dbReference>
<evidence type="ECO:0000313" key="4">
    <source>
        <dbReference type="Proteomes" id="UP000027982"/>
    </source>
</evidence>
<dbReference type="SUPFAM" id="SSF53448">
    <property type="entry name" value="Nucleotide-diphospho-sugar transferases"/>
    <property type="match status" value="1"/>
</dbReference>
<dbReference type="PANTHER" id="PTHR19136">
    <property type="entry name" value="MOLYBDENUM COFACTOR GUANYLYLTRANSFERASE"/>
    <property type="match status" value="1"/>
</dbReference>
<dbReference type="InterPro" id="IPR029044">
    <property type="entry name" value="Nucleotide-diphossugar_trans"/>
</dbReference>
<reference evidence="3 4" key="1">
    <citation type="journal article" date="2014" name="PLoS ONE">
        <title>The first complete genome sequence of the class fimbriimonadia in the phylum armatimonadetes.</title>
        <authorList>
            <person name="Hu Z.Y."/>
            <person name="Wang Y.Z."/>
            <person name="Im W.T."/>
            <person name="Wang S.Y."/>
            <person name="Zhao G.P."/>
            <person name="Zheng H.J."/>
            <person name="Quan Z.X."/>
        </authorList>
    </citation>
    <scope>NUCLEOTIDE SEQUENCE [LARGE SCALE GENOMIC DNA]</scope>
    <source>
        <strain evidence="3">Gsoil 348</strain>
    </source>
</reference>
<sequence length="254" mass="27542">MTSFDAILPAGGMIDADFAARVGTPNKALIELGGQTILARTLDALRSSGRVRQAIVIGTEEVLAHEDAGKADQTLPAGGSGPENILKGLKFLTSGPNPPKKVLIVTTDLPFISGKVVNDYLDRCPDNRDISLPLITKAEYQARFPDSTSSFVPLKDNIWTAGCAYVMDVEAFQRALPHIEKVFDNRKSKLGMVKLLGPAFLVKFLTKQLTVPDIERKIQSMLGCSGTAVLNSPPELAFDIDALDDYEYALEHLK</sequence>
<dbReference type="GO" id="GO:0016779">
    <property type="term" value="F:nucleotidyltransferase activity"/>
    <property type="evidence" value="ECO:0007669"/>
    <property type="project" value="TreeGrafter"/>
</dbReference>
<dbReference type="Gene3D" id="3.90.550.10">
    <property type="entry name" value="Spore Coat Polysaccharide Biosynthesis Protein SpsA, Chain A"/>
    <property type="match status" value="1"/>
</dbReference>
<dbReference type="PANTHER" id="PTHR19136:SF81">
    <property type="entry name" value="MOLYBDENUM COFACTOR GUANYLYLTRANSFERASE"/>
    <property type="match status" value="1"/>
</dbReference>
<evidence type="ECO:0000259" key="2">
    <source>
        <dbReference type="Pfam" id="PF12804"/>
    </source>
</evidence>
<keyword evidence="1" id="KW-0808">Transferase</keyword>
<evidence type="ECO:0000313" key="3">
    <source>
        <dbReference type="EMBL" id="AIE87520.1"/>
    </source>
</evidence>
<dbReference type="Pfam" id="PF12804">
    <property type="entry name" value="NTP_transf_3"/>
    <property type="match status" value="1"/>
</dbReference>
<dbReference type="InterPro" id="IPR025877">
    <property type="entry name" value="MobA-like_NTP_Trfase"/>
</dbReference>
<dbReference type="OrthoDB" id="159246at2"/>
<accession>A0A068NXN8</accession>
<dbReference type="eggNOG" id="COG0746">
    <property type="taxonomic scope" value="Bacteria"/>
</dbReference>
<name>A0A068NXN8_FIMGI</name>
<feature type="domain" description="MobA-like NTP transferase" evidence="2">
    <location>
        <begin position="18"/>
        <end position="130"/>
    </location>
</feature>
<evidence type="ECO:0000256" key="1">
    <source>
        <dbReference type="ARBA" id="ARBA00022679"/>
    </source>
</evidence>
<dbReference type="HOGENOM" id="CLU_071013_1_0_0"/>